<evidence type="ECO:0000256" key="8">
    <source>
        <dbReference type="ARBA" id="ARBA00022723"/>
    </source>
</evidence>
<evidence type="ECO:0000256" key="6">
    <source>
        <dbReference type="ARBA" id="ARBA00022490"/>
    </source>
</evidence>
<dbReference type="Pfam" id="PF17900">
    <property type="entry name" value="Peptidase_M1_N"/>
    <property type="match status" value="1"/>
</dbReference>
<dbReference type="EMBL" id="FUWH01000003">
    <property type="protein sequence ID" value="SJZ64529.1"/>
    <property type="molecule type" value="Genomic_DNA"/>
</dbReference>
<evidence type="ECO:0000256" key="3">
    <source>
        <dbReference type="ARBA" id="ARBA00010136"/>
    </source>
</evidence>
<feature type="binding site" evidence="14">
    <location>
        <position position="314"/>
    </location>
    <ligand>
        <name>Zn(2+)</name>
        <dbReference type="ChEBI" id="CHEBI:29105"/>
        <note>catalytic</note>
    </ligand>
</feature>
<dbReference type="InterPro" id="IPR015211">
    <property type="entry name" value="Peptidase_M1_C"/>
</dbReference>
<dbReference type="Proteomes" id="UP000190888">
    <property type="component" value="Unassembled WGS sequence"/>
</dbReference>
<evidence type="ECO:0000256" key="1">
    <source>
        <dbReference type="ARBA" id="ARBA00000098"/>
    </source>
</evidence>
<dbReference type="Gene3D" id="2.60.40.1730">
    <property type="entry name" value="tricorn interacting facor f3 domain"/>
    <property type="match status" value="1"/>
</dbReference>
<evidence type="ECO:0000256" key="7">
    <source>
        <dbReference type="ARBA" id="ARBA00022670"/>
    </source>
</evidence>
<keyword evidence="9 16" id="KW-0378">Hydrolase</keyword>
<evidence type="ECO:0000256" key="2">
    <source>
        <dbReference type="ARBA" id="ARBA00004496"/>
    </source>
</evidence>
<gene>
    <name evidence="16" type="ORF">SAMN04488132_103308</name>
</gene>
<feature type="binding site" evidence="14">
    <location>
        <position position="310"/>
    </location>
    <ligand>
        <name>Zn(2+)</name>
        <dbReference type="ChEBI" id="CHEBI:29105"/>
        <note>catalytic</note>
    </ligand>
</feature>
<comment type="subcellular location">
    <subcellularLocation>
        <location evidence="2">Cytoplasm</location>
    </subcellularLocation>
</comment>
<dbReference type="Gene3D" id="1.25.40.320">
    <property type="entry name" value="Peptidase M1, leukotriene A4 hydrolase/aminopeptidase C-terminal domain"/>
    <property type="match status" value="1"/>
</dbReference>
<keyword evidence="17" id="KW-1185">Reference proteome</keyword>
<comment type="similarity">
    <text evidence="3">Belongs to the peptidase M1 family.</text>
</comment>
<sequence length="615" mass="68400">MKKLLFVLSAVSLFACKQKPADNAAAAEKDPHSLADPSKAVVQHLDLDIKVDFATKEIGGKASWTVKNITGADSVIFDTWKLNVQKVTIGREERPTTFSFGDEVPVLGRALRVKIDTGTSVVNIYYTSSPDAGAVQWLTAQQTAGKQKPFLFTQSEPILARSWIPCQDGPGVRFTYNATVTVPSDLMAVMSAENPQQKTADGVYHFKQSHAIPSYLLALAVGDLAFKAIDARTGVYAEPSVVNKAAWEFADMGKMVDAAEKLYGPYRWGRYDVLVLPPSFPYGGMENPNLTFATPTVIAGDRSLVSLIAHELAHSWSGNLVTNANWNNMWLNEGFTTYFERRIVEALYGKDEAKMQEVLGRQVLDKTIAEMGATNPDSRLKVDFTGRDPDQATGQIAYEKGYAFLRTLEETAGREKFDAFLKKNFDDHAFQSRNTEQFLADVNKDLAGGDTSFARKAMIQQWVYEPGIPSNIPSVSSAAFNTIDTLISKWTADKQTAGLHQKIKSANELLYFLTHLPEVNITDMTALDKEFGFTNSGNAEVQSKWYVLSIRNSYKPAYPKIEQFLGSVGRRKLIVPLYKEAVKNPENKQWATTIYKKARLNYHPVTYNTVDEVLK</sequence>
<keyword evidence="11" id="KW-0482">Metalloprotease</keyword>
<dbReference type="GO" id="GO:0016285">
    <property type="term" value="F:alanyl aminopeptidase activity"/>
    <property type="evidence" value="ECO:0007669"/>
    <property type="project" value="UniProtKB-EC"/>
</dbReference>
<feature type="binding site" evidence="14">
    <location>
        <position position="333"/>
    </location>
    <ligand>
        <name>Zn(2+)</name>
        <dbReference type="ChEBI" id="CHEBI:29105"/>
        <note>catalytic</note>
    </ligand>
</feature>
<feature type="binding site" evidence="13">
    <location>
        <begin position="281"/>
        <end position="286"/>
    </location>
    <ligand>
        <name>a peptide</name>
        <dbReference type="ChEBI" id="CHEBI:60466"/>
    </ligand>
</feature>
<dbReference type="InterPro" id="IPR001930">
    <property type="entry name" value="Peptidase_M1"/>
</dbReference>
<dbReference type="RefSeq" id="WP_078830788.1">
    <property type="nucleotide sequence ID" value="NZ_FUWH01000003.1"/>
</dbReference>
<dbReference type="GO" id="GO:0008270">
    <property type="term" value="F:zinc ion binding"/>
    <property type="evidence" value="ECO:0007669"/>
    <property type="project" value="InterPro"/>
</dbReference>
<dbReference type="SMART" id="SM01263">
    <property type="entry name" value="Leuk-A4-hydro_C"/>
    <property type="match status" value="1"/>
</dbReference>
<evidence type="ECO:0000256" key="4">
    <source>
        <dbReference type="ARBA" id="ARBA00012564"/>
    </source>
</evidence>
<evidence type="ECO:0000256" key="5">
    <source>
        <dbReference type="ARBA" id="ARBA00015611"/>
    </source>
</evidence>
<feature type="active site" description="Proton acceptor" evidence="12">
    <location>
        <position position="311"/>
    </location>
</feature>
<evidence type="ECO:0000256" key="11">
    <source>
        <dbReference type="ARBA" id="ARBA00023049"/>
    </source>
</evidence>
<evidence type="ECO:0000256" key="9">
    <source>
        <dbReference type="ARBA" id="ARBA00022801"/>
    </source>
</evidence>
<dbReference type="PRINTS" id="PR00756">
    <property type="entry name" value="ALADIPTASE"/>
</dbReference>
<dbReference type="InterPro" id="IPR027268">
    <property type="entry name" value="Peptidase_M4/M1_CTD_sf"/>
</dbReference>
<dbReference type="EC" id="3.4.11.2" evidence="4"/>
<dbReference type="PROSITE" id="PS51257">
    <property type="entry name" value="PROKAR_LIPOPROTEIN"/>
    <property type="match status" value="1"/>
</dbReference>
<dbReference type="PANTHER" id="PTHR45726:SF3">
    <property type="entry name" value="LEUKOTRIENE A-4 HYDROLASE"/>
    <property type="match status" value="1"/>
</dbReference>
<dbReference type="OrthoDB" id="100605at2"/>
<dbReference type="Gene3D" id="3.30.2010.30">
    <property type="match status" value="1"/>
</dbReference>
<dbReference type="GO" id="GO:0006508">
    <property type="term" value="P:proteolysis"/>
    <property type="evidence" value="ECO:0007669"/>
    <property type="project" value="UniProtKB-KW"/>
</dbReference>
<dbReference type="InterPro" id="IPR038502">
    <property type="entry name" value="M1_LTA-4_hydro/amino_C_sf"/>
</dbReference>
<dbReference type="InterPro" id="IPR034015">
    <property type="entry name" value="M1_LTA4H"/>
</dbReference>
<evidence type="ECO:0000256" key="13">
    <source>
        <dbReference type="PIRSR" id="PIRSR634015-2"/>
    </source>
</evidence>
<feature type="domain" description="Peptidase M1 leukotriene A4 hydrolase/aminopeptidase C-terminal" evidence="15">
    <location>
        <begin position="477"/>
        <end position="614"/>
    </location>
</feature>
<proteinExistence type="inferred from homology"/>
<evidence type="ECO:0000256" key="12">
    <source>
        <dbReference type="PIRSR" id="PIRSR634015-1"/>
    </source>
</evidence>
<comment type="catalytic activity">
    <reaction evidence="1">
        <text>Release of an N-terminal amino acid, Xaa-|-Yaa- from a peptide, amide or arylamide. Xaa is preferably Ala, but may be most amino acids including Pro (slow action). When a terminal hydrophobic residue is followed by a prolyl residue, the two may be released as an intact Xaa-Pro dipeptide.</text>
        <dbReference type="EC" id="3.4.11.2"/>
    </reaction>
</comment>
<dbReference type="GO" id="GO:0008237">
    <property type="term" value="F:metallopeptidase activity"/>
    <property type="evidence" value="ECO:0007669"/>
    <property type="project" value="UniProtKB-KW"/>
</dbReference>
<dbReference type="Gene3D" id="1.10.390.10">
    <property type="entry name" value="Neutral Protease Domain 2"/>
    <property type="match status" value="1"/>
</dbReference>
<dbReference type="Pfam" id="PF01433">
    <property type="entry name" value="Peptidase_M1"/>
    <property type="match status" value="1"/>
</dbReference>
<dbReference type="InterPro" id="IPR014782">
    <property type="entry name" value="Peptidase_M1_dom"/>
</dbReference>
<dbReference type="InterPro" id="IPR016024">
    <property type="entry name" value="ARM-type_fold"/>
</dbReference>
<keyword evidence="6" id="KW-0963">Cytoplasm</keyword>
<evidence type="ECO:0000259" key="15">
    <source>
        <dbReference type="SMART" id="SM01263"/>
    </source>
</evidence>
<dbReference type="Pfam" id="PF09127">
    <property type="entry name" value="Leuk-A4-hydro_C"/>
    <property type="match status" value="1"/>
</dbReference>
<organism evidence="16 17">
    <name type="scientific">Sediminibacterium ginsengisoli</name>
    <dbReference type="NCBI Taxonomy" id="413434"/>
    <lineage>
        <taxon>Bacteria</taxon>
        <taxon>Pseudomonadati</taxon>
        <taxon>Bacteroidota</taxon>
        <taxon>Chitinophagia</taxon>
        <taxon>Chitinophagales</taxon>
        <taxon>Chitinophagaceae</taxon>
        <taxon>Sediminibacterium</taxon>
    </lineage>
</organism>
<feature type="active site" description="Proton donor" evidence="12">
    <location>
        <position position="398"/>
    </location>
</feature>
<keyword evidence="8 14" id="KW-0479">Metal-binding</keyword>
<dbReference type="SUPFAM" id="SSF63737">
    <property type="entry name" value="Leukotriene A4 hydrolase N-terminal domain"/>
    <property type="match status" value="1"/>
</dbReference>
<dbReference type="InterPro" id="IPR045357">
    <property type="entry name" value="Aminopeptidase_N-like_N"/>
</dbReference>
<evidence type="ECO:0000256" key="14">
    <source>
        <dbReference type="PIRSR" id="PIRSR634015-3"/>
    </source>
</evidence>
<keyword evidence="10 14" id="KW-0862">Zinc</keyword>
<reference evidence="16 17" key="1">
    <citation type="submission" date="2017-02" db="EMBL/GenBank/DDBJ databases">
        <authorList>
            <person name="Peterson S.W."/>
        </authorList>
    </citation>
    <scope>NUCLEOTIDE SEQUENCE [LARGE SCALE GENOMIC DNA]</scope>
    <source>
        <strain evidence="16 17">DSM 22335</strain>
    </source>
</reference>
<dbReference type="FunFam" id="3.30.2010.30:FF:000001">
    <property type="entry name" value="Leukotriene A(4) hydrolase"/>
    <property type="match status" value="1"/>
</dbReference>
<name>A0A1T4MBW3_9BACT</name>
<protein>
    <recommendedName>
        <fullName evidence="5">Aminopeptidase N</fullName>
        <ecNumber evidence="4">3.4.11.2</ecNumber>
    </recommendedName>
</protein>
<dbReference type="STRING" id="413434.SAMN04488132_103308"/>
<evidence type="ECO:0000313" key="16">
    <source>
        <dbReference type="EMBL" id="SJZ64529.1"/>
    </source>
</evidence>
<comment type="cofactor">
    <cofactor evidence="14">
        <name>Zn(2+)</name>
        <dbReference type="ChEBI" id="CHEBI:29105"/>
    </cofactor>
    <text evidence="14">Binds 1 zinc ion per subunit.</text>
</comment>
<dbReference type="PANTHER" id="PTHR45726">
    <property type="entry name" value="LEUKOTRIENE A-4 HYDROLASE"/>
    <property type="match status" value="1"/>
</dbReference>
<evidence type="ECO:0000256" key="10">
    <source>
        <dbReference type="ARBA" id="ARBA00022833"/>
    </source>
</evidence>
<accession>A0A1T4MBW3</accession>
<dbReference type="AlphaFoldDB" id="A0A1T4MBW3"/>
<dbReference type="SUPFAM" id="SSF48371">
    <property type="entry name" value="ARM repeat"/>
    <property type="match status" value="1"/>
</dbReference>
<dbReference type="CDD" id="cd09599">
    <property type="entry name" value="M1_LTA4H"/>
    <property type="match status" value="1"/>
</dbReference>
<evidence type="ECO:0000313" key="17">
    <source>
        <dbReference type="Proteomes" id="UP000190888"/>
    </source>
</evidence>
<dbReference type="InterPro" id="IPR042097">
    <property type="entry name" value="Aminopeptidase_N-like_N_sf"/>
</dbReference>
<dbReference type="InterPro" id="IPR049980">
    <property type="entry name" value="LTA4H_cat"/>
</dbReference>
<keyword evidence="7" id="KW-0645">Protease</keyword>
<dbReference type="GO" id="GO:0005737">
    <property type="term" value="C:cytoplasm"/>
    <property type="evidence" value="ECO:0007669"/>
    <property type="project" value="UniProtKB-SubCell"/>
</dbReference>
<dbReference type="SUPFAM" id="SSF55486">
    <property type="entry name" value="Metalloproteases ('zincins'), catalytic domain"/>
    <property type="match status" value="1"/>
</dbReference>
<feature type="binding site" evidence="13">
    <location>
        <begin position="154"/>
        <end position="156"/>
    </location>
    <ligand>
        <name>a peptide</name>
        <dbReference type="ChEBI" id="CHEBI:60466"/>
    </ligand>
</feature>
<feature type="binding site" evidence="13">
    <location>
        <begin position="570"/>
        <end position="572"/>
    </location>
    <ligand>
        <name>a peptide</name>
        <dbReference type="ChEBI" id="CHEBI:60466"/>
    </ligand>
</feature>